<sequence>MWIRDGSLRALENILIGYSVALDVHGIDEKPVMWPDGPFAQWVQSRFGWSMSAGWAFAIQAHAEGEEPLEVFFRLLDEYRAG</sequence>
<keyword evidence="2" id="KW-1185">Reference proteome</keyword>
<gene>
    <name evidence="1" type="ORF">SD37_06175</name>
</gene>
<proteinExistence type="predicted"/>
<dbReference type="Proteomes" id="UP000093695">
    <property type="component" value="Chromosome"/>
</dbReference>
<reference evidence="1 2" key="1">
    <citation type="journal article" date="2015" name="Genome Announc.">
        <title>Draft Genome Sequence of Norvancomycin-Producing Strain Amycolatopsis orientalis CPCC200066.</title>
        <authorList>
            <person name="Lei X."/>
            <person name="Yuan F."/>
            <person name="Shi Y."/>
            <person name="Li X."/>
            <person name="Wang L."/>
            <person name="Hong B."/>
        </authorList>
    </citation>
    <scope>NUCLEOTIDE SEQUENCE [LARGE SCALE GENOMIC DNA]</scope>
    <source>
        <strain evidence="1 2">B-37</strain>
    </source>
</reference>
<name>A0A193CB48_AMYOR</name>
<dbReference type="KEGG" id="aori:SD37_06175"/>
<accession>A0A193CB48</accession>
<organism evidence="1 2">
    <name type="scientific">Amycolatopsis orientalis</name>
    <name type="common">Nocardia orientalis</name>
    <dbReference type="NCBI Taxonomy" id="31958"/>
    <lineage>
        <taxon>Bacteria</taxon>
        <taxon>Bacillati</taxon>
        <taxon>Actinomycetota</taxon>
        <taxon>Actinomycetes</taxon>
        <taxon>Pseudonocardiales</taxon>
        <taxon>Pseudonocardiaceae</taxon>
        <taxon>Amycolatopsis</taxon>
    </lineage>
</organism>
<evidence type="ECO:0000313" key="2">
    <source>
        <dbReference type="Proteomes" id="UP000093695"/>
    </source>
</evidence>
<evidence type="ECO:0000313" key="1">
    <source>
        <dbReference type="EMBL" id="ANN21588.1"/>
    </source>
</evidence>
<dbReference type="EMBL" id="CP016174">
    <property type="protein sequence ID" value="ANN21588.1"/>
    <property type="molecule type" value="Genomic_DNA"/>
</dbReference>
<dbReference type="STRING" id="31958.SD37_06175"/>
<protein>
    <submittedName>
        <fullName evidence="1">Uncharacterized protein</fullName>
    </submittedName>
</protein>
<dbReference type="AlphaFoldDB" id="A0A193CB48"/>